<gene>
    <name evidence="6" type="ORF">KFQ06_14990</name>
</gene>
<keyword evidence="3" id="KW-0238">DNA-binding</keyword>
<comment type="similarity">
    <text evidence="1">Belongs to the LysR transcriptional regulatory family.</text>
</comment>
<dbReference type="InterPro" id="IPR036388">
    <property type="entry name" value="WH-like_DNA-bd_sf"/>
</dbReference>
<dbReference type="Gene3D" id="1.10.10.10">
    <property type="entry name" value="Winged helix-like DNA-binding domain superfamily/Winged helix DNA-binding domain"/>
    <property type="match status" value="1"/>
</dbReference>
<keyword evidence="4" id="KW-0804">Transcription</keyword>
<accession>A0ABY5CMM4</accession>
<dbReference type="PANTHER" id="PTHR30126">
    <property type="entry name" value="HTH-TYPE TRANSCRIPTIONAL REGULATOR"/>
    <property type="match status" value="1"/>
</dbReference>
<sequence>MFTSRELNTFISVAEKMSIKLAAEELNITSPAVCSMIKKLESRINNKLFVFENNKMILTQYGKRIYSLTEGHFHTLRSLEFKMRGDKDIIKVFICEELSFLSSFIANQFNKREKETILTTFIDDSTDLIINDESIIKIDPCNYNIVPTNLFLYLVNDVNSTSRDIFIHKEHAHLINNHLTKMAADGIGKDMDAESKVIVSENITSIVEMVISSLGSAILPHICSVLKCLANSRLELKIKRITPHIPMHVYTHKRIDCEMVKIIFDDIKIK</sequence>
<evidence type="ECO:0000256" key="4">
    <source>
        <dbReference type="ARBA" id="ARBA00023163"/>
    </source>
</evidence>
<dbReference type="PROSITE" id="PS50931">
    <property type="entry name" value="HTH_LYSR"/>
    <property type="match status" value="1"/>
</dbReference>
<dbReference type="RefSeq" id="WP_252960652.1">
    <property type="nucleotide sequence ID" value="NZ_CAMIPH010000001.1"/>
</dbReference>
<evidence type="ECO:0000256" key="3">
    <source>
        <dbReference type="ARBA" id="ARBA00023125"/>
    </source>
</evidence>
<evidence type="ECO:0000256" key="1">
    <source>
        <dbReference type="ARBA" id="ARBA00009437"/>
    </source>
</evidence>
<dbReference type="InterPro" id="IPR036390">
    <property type="entry name" value="WH_DNA-bd_sf"/>
</dbReference>
<organism evidence="6 7">
    <name type="scientific">Serratia entomophila</name>
    <dbReference type="NCBI Taxonomy" id="42906"/>
    <lineage>
        <taxon>Bacteria</taxon>
        <taxon>Pseudomonadati</taxon>
        <taxon>Pseudomonadota</taxon>
        <taxon>Gammaproteobacteria</taxon>
        <taxon>Enterobacterales</taxon>
        <taxon>Yersiniaceae</taxon>
        <taxon>Serratia</taxon>
    </lineage>
</organism>
<reference evidence="6" key="1">
    <citation type="journal article" date="2022" name="BMC Genomics">
        <title>Genome sequence of the entomopathogenic Serratia entomophila isolate 626 and characterisation of the species specific itaconate degradation pathway.</title>
        <authorList>
            <person name="Vaughan A.L."/>
            <person name="Altermann E."/>
            <person name="Glare T.R."/>
            <person name="Hurst M.R.H."/>
        </authorList>
    </citation>
    <scope>NUCLEOTIDE SEQUENCE</scope>
    <source>
        <strain evidence="6">626</strain>
    </source>
</reference>
<dbReference type="SUPFAM" id="SSF46785">
    <property type="entry name" value="Winged helix' DNA-binding domain"/>
    <property type="match status" value="1"/>
</dbReference>
<dbReference type="EMBL" id="CP074347">
    <property type="protein sequence ID" value="USU99366.1"/>
    <property type="molecule type" value="Genomic_DNA"/>
</dbReference>
<feature type="domain" description="HTH lysR-type" evidence="5">
    <location>
        <begin position="2"/>
        <end position="59"/>
    </location>
</feature>
<evidence type="ECO:0000313" key="7">
    <source>
        <dbReference type="Proteomes" id="UP001056873"/>
    </source>
</evidence>
<evidence type="ECO:0000313" key="6">
    <source>
        <dbReference type="EMBL" id="USU99366.1"/>
    </source>
</evidence>
<dbReference type="Pfam" id="PF00126">
    <property type="entry name" value="HTH_1"/>
    <property type="match status" value="1"/>
</dbReference>
<dbReference type="Proteomes" id="UP001056873">
    <property type="component" value="Chromosome"/>
</dbReference>
<protein>
    <submittedName>
        <fullName evidence="6">LysR family transcriptional regulator</fullName>
    </submittedName>
</protein>
<proteinExistence type="inferred from homology"/>
<evidence type="ECO:0000259" key="5">
    <source>
        <dbReference type="PROSITE" id="PS50931"/>
    </source>
</evidence>
<keyword evidence="2" id="KW-0805">Transcription regulation</keyword>
<evidence type="ECO:0000256" key="2">
    <source>
        <dbReference type="ARBA" id="ARBA00023015"/>
    </source>
</evidence>
<keyword evidence="7" id="KW-1185">Reference proteome</keyword>
<dbReference type="PANTHER" id="PTHR30126:SF40">
    <property type="entry name" value="HTH-TYPE TRANSCRIPTIONAL REGULATOR GLTR"/>
    <property type="match status" value="1"/>
</dbReference>
<name>A0ABY5CMM4_9GAMM</name>
<dbReference type="InterPro" id="IPR000847">
    <property type="entry name" value="LysR_HTH_N"/>
</dbReference>